<name>A0AAV4MXM1_CAEEX</name>
<protein>
    <submittedName>
        <fullName evidence="1">Uncharacterized protein</fullName>
    </submittedName>
</protein>
<gene>
    <name evidence="1" type="ORF">CEXT_703561</name>
</gene>
<reference evidence="1 2" key="1">
    <citation type="submission" date="2021-06" db="EMBL/GenBank/DDBJ databases">
        <title>Caerostris extrusa draft genome.</title>
        <authorList>
            <person name="Kono N."/>
            <person name="Arakawa K."/>
        </authorList>
    </citation>
    <scope>NUCLEOTIDE SEQUENCE [LARGE SCALE GENOMIC DNA]</scope>
</reference>
<organism evidence="1 2">
    <name type="scientific">Caerostris extrusa</name>
    <name type="common">Bark spider</name>
    <name type="synonym">Caerostris bankana</name>
    <dbReference type="NCBI Taxonomy" id="172846"/>
    <lineage>
        <taxon>Eukaryota</taxon>
        <taxon>Metazoa</taxon>
        <taxon>Ecdysozoa</taxon>
        <taxon>Arthropoda</taxon>
        <taxon>Chelicerata</taxon>
        <taxon>Arachnida</taxon>
        <taxon>Araneae</taxon>
        <taxon>Araneomorphae</taxon>
        <taxon>Entelegynae</taxon>
        <taxon>Araneoidea</taxon>
        <taxon>Araneidae</taxon>
        <taxon>Caerostris</taxon>
    </lineage>
</organism>
<proteinExistence type="predicted"/>
<evidence type="ECO:0000313" key="1">
    <source>
        <dbReference type="EMBL" id="GIX77272.1"/>
    </source>
</evidence>
<keyword evidence="2" id="KW-1185">Reference proteome</keyword>
<accession>A0AAV4MXM1</accession>
<dbReference type="Proteomes" id="UP001054945">
    <property type="component" value="Unassembled WGS sequence"/>
</dbReference>
<dbReference type="EMBL" id="BPLR01002736">
    <property type="protein sequence ID" value="GIX77272.1"/>
    <property type="molecule type" value="Genomic_DNA"/>
</dbReference>
<comment type="caution">
    <text evidence="1">The sequence shown here is derived from an EMBL/GenBank/DDBJ whole genome shotgun (WGS) entry which is preliminary data.</text>
</comment>
<sequence>MDGEIREIQGDSRFARGMMLLSARMNGPPLSLVSNGMFRSLGRPFWRALLRLPWIDAPPYRGTPRPLAVVGPYALPSLSLCDAWTPRCDVC</sequence>
<dbReference type="AlphaFoldDB" id="A0AAV4MXM1"/>
<evidence type="ECO:0000313" key="2">
    <source>
        <dbReference type="Proteomes" id="UP001054945"/>
    </source>
</evidence>